<accession>A0A644XUQ9</accession>
<dbReference type="AlphaFoldDB" id="A0A644XUQ9"/>
<protein>
    <submittedName>
        <fullName evidence="1">Uncharacterized protein</fullName>
    </submittedName>
</protein>
<organism evidence="1">
    <name type="scientific">bioreactor metagenome</name>
    <dbReference type="NCBI Taxonomy" id="1076179"/>
    <lineage>
        <taxon>unclassified sequences</taxon>
        <taxon>metagenomes</taxon>
        <taxon>ecological metagenomes</taxon>
    </lineage>
</organism>
<proteinExistence type="predicted"/>
<sequence length="237" mass="26049">MPQVPELREGPVHEGIFSLPVLEVKMDRNGVEDLLPQLQLGPDLFLQLLPFGDVLEETVDVQRLSAGRKDAPVEEVHVDGRTVPPEEDRLPLQPPVRIGEKVSHHSFPGFRLGVVDLCRCPVDFIHESGRGRETENPGVVDVGREVFPVEGDPVHADGGVLHQFDVPVFQLEETLLLFFFQGDVPFTLEDSAYCSGLVFYRYSAGEENFSVGNDDSFPGFTGDEGFPDGAAGARGVR</sequence>
<reference evidence="1" key="1">
    <citation type="submission" date="2019-08" db="EMBL/GenBank/DDBJ databases">
        <authorList>
            <person name="Kucharzyk K."/>
            <person name="Murdoch R.W."/>
            <person name="Higgins S."/>
            <person name="Loffler F."/>
        </authorList>
    </citation>
    <scope>NUCLEOTIDE SEQUENCE</scope>
</reference>
<dbReference type="EMBL" id="VSSQ01003278">
    <property type="protein sequence ID" value="MPM19946.1"/>
    <property type="molecule type" value="Genomic_DNA"/>
</dbReference>
<comment type="caution">
    <text evidence="1">The sequence shown here is derived from an EMBL/GenBank/DDBJ whole genome shotgun (WGS) entry which is preliminary data.</text>
</comment>
<gene>
    <name evidence="1" type="ORF">SDC9_66373</name>
</gene>
<evidence type="ECO:0000313" key="1">
    <source>
        <dbReference type="EMBL" id="MPM19946.1"/>
    </source>
</evidence>
<name>A0A644XUQ9_9ZZZZ</name>